<dbReference type="AlphaFoldDB" id="A0A3M4M5I8"/>
<name>A0A3M4M5I8_PSECI</name>
<dbReference type="Proteomes" id="UP000277236">
    <property type="component" value="Unassembled WGS sequence"/>
</dbReference>
<proteinExistence type="predicted"/>
<reference evidence="1 2" key="1">
    <citation type="submission" date="2018-08" db="EMBL/GenBank/DDBJ databases">
        <title>Recombination of ecologically and evolutionarily significant loci maintains genetic cohesion in the Pseudomonas syringae species complex.</title>
        <authorList>
            <person name="Dillon M."/>
            <person name="Thakur S."/>
            <person name="Almeida R.N.D."/>
            <person name="Weir B.S."/>
            <person name="Guttman D.S."/>
        </authorList>
    </citation>
    <scope>NUCLEOTIDE SEQUENCE [LARGE SCALE GENOMIC DNA]</scope>
    <source>
        <strain evidence="1 2">ICMP 3353</strain>
    </source>
</reference>
<sequence length="211" mass="23709">MIMAKLTCMARTTQLRCYDRIVDGITYCVPRGISREVRGNAWLVKVIRNKQNVLLARFTDPSFGGTRKALESAIIHLRHSGLAWHAGDVLHLDDRATVHWRKRSGVGLCAVAYVTSNKPGRGETFFVSTYKRVESGRGMEKLRSKLIETRECSYTTEHEAAFVPEAVRHTLSLEIDALLHSDDFQTFLEAGKRKADQIAVDQYVDAITGAE</sequence>
<dbReference type="EMBL" id="RBRE01000017">
    <property type="protein sequence ID" value="RMQ49062.1"/>
    <property type="molecule type" value="Genomic_DNA"/>
</dbReference>
<protein>
    <submittedName>
        <fullName evidence="1">Uncharacterized protein</fullName>
    </submittedName>
</protein>
<evidence type="ECO:0000313" key="1">
    <source>
        <dbReference type="EMBL" id="RMQ49062.1"/>
    </source>
</evidence>
<comment type="caution">
    <text evidence="1">The sequence shown here is derived from an EMBL/GenBank/DDBJ whole genome shotgun (WGS) entry which is preliminary data.</text>
</comment>
<accession>A0A3M4M5I8</accession>
<gene>
    <name evidence="1" type="ORF">ALQ04_00275</name>
</gene>
<organism evidence="1 2">
    <name type="scientific">Pseudomonas cichorii</name>
    <dbReference type="NCBI Taxonomy" id="36746"/>
    <lineage>
        <taxon>Bacteria</taxon>
        <taxon>Pseudomonadati</taxon>
        <taxon>Pseudomonadota</taxon>
        <taxon>Gammaproteobacteria</taxon>
        <taxon>Pseudomonadales</taxon>
        <taxon>Pseudomonadaceae</taxon>
        <taxon>Pseudomonas</taxon>
    </lineage>
</organism>
<evidence type="ECO:0000313" key="2">
    <source>
        <dbReference type="Proteomes" id="UP000277236"/>
    </source>
</evidence>